<feature type="domain" description="AAA+ ATPase" evidence="4">
    <location>
        <begin position="323"/>
        <end position="618"/>
    </location>
</feature>
<dbReference type="Gene3D" id="3.40.50.300">
    <property type="entry name" value="P-loop containing nucleotide triphosphate hydrolases"/>
    <property type="match status" value="2"/>
</dbReference>
<protein>
    <recommendedName>
        <fullName evidence="4">AAA+ ATPase domain-containing protein</fullName>
    </recommendedName>
</protein>
<dbReference type="EMBL" id="QEAP01000199">
    <property type="protein sequence ID" value="TPX73235.1"/>
    <property type="molecule type" value="Genomic_DNA"/>
</dbReference>
<proteinExistence type="inferred from homology"/>
<dbReference type="GO" id="GO:0005524">
    <property type="term" value="F:ATP binding"/>
    <property type="evidence" value="ECO:0007669"/>
    <property type="project" value="InterPro"/>
</dbReference>
<feature type="compositionally biased region" description="Low complexity" evidence="2">
    <location>
        <begin position="440"/>
        <end position="450"/>
    </location>
</feature>
<dbReference type="Proteomes" id="UP000320333">
    <property type="component" value="Unassembled WGS sequence"/>
</dbReference>
<evidence type="ECO:0000256" key="1">
    <source>
        <dbReference type="ARBA" id="ARBA00007448"/>
    </source>
</evidence>
<dbReference type="SUPFAM" id="SSF52540">
    <property type="entry name" value="P-loop containing nucleoside triphosphate hydrolases"/>
    <property type="match status" value="1"/>
</dbReference>
<sequence>MDAVRHVWRRFQRGMREAIDGDGEKEGSLKPVVEMLTGSQMQGVLIALLPGLILYETGNMVVDMFVYSSLVTLIMAGIAILGSLIRAIINHESEDSNKETNLSVKVNFHRIDNWGEPQENIHYQALAWIICKRSTHQTKGDYRMMTYIPENDETSSDSDNEDAVSSSTTIPRFNILPRGDKELVITHNDASYIVQFDLNSSEETANNANTPPDKAVREINPLINREPPILIRRSDDQPCTLETMHATLTEITKLYVKEQSKKKRRARYERPRDCSYWSWVQNMRSTRGLASVALDQHQEQLLHRDLDTFAKDRDFYRRMGLPYRRGYLFSGKPGTGKTSLINAISATYNRDLYYVNLQEIQTDNELQSAFASVPKNSIIVFEDIDAQSGEVHSRERRFALKKVDRLRSFHEKRKERKQAKWEELAGKDSDDDSDNDDASGSESSDASGSDNNEDGNEEANQSTSQEQLLGDEMNEGLVVETQKKKSSKPKKTKKAPKKLVKTFQDITKDVDDDMLSDFGGGGFLNAFGPSVGFGPSAGGMGVGGGAGGAGGMDFGDLKLGKGNLFSGFTLSMLLNCLDGHMLNENIIIIMTSNHPEVLDPALIRPGRIDLHLSLGYCTHFQLNRMYQSVMDDPTASLDFKKYTVTQGVIAPCDALRIMILYRANPEVIPRRLQERVVELMNGKPLTSGIEAGDFDDATMEEEKADAPVSKRSSAVEDKDEDSYDVDFELKESTKSDADDASEFSFRRKEASVEEEMRDDVSFGSLTDGLRRRPGRNLVEF</sequence>
<comment type="similarity">
    <text evidence="1">Belongs to the AAA ATPase family. BCS1 subfamily.</text>
</comment>
<feature type="compositionally biased region" description="Acidic residues" evidence="2">
    <location>
        <begin position="717"/>
        <end position="726"/>
    </location>
</feature>
<feature type="transmembrane region" description="Helical" evidence="3">
    <location>
        <begin position="67"/>
        <end position="89"/>
    </location>
</feature>
<comment type="caution">
    <text evidence="5">The sequence shown here is derived from an EMBL/GenBank/DDBJ whole genome shotgun (WGS) entry which is preliminary data.</text>
</comment>
<dbReference type="OrthoDB" id="10251412at2759"/>
<keyword evidence="3" id="KW-0472">Membrane</keyword>
<feature type="region of interest" description="Disordered" evidence="2">
    <location>
        <begin position="411"/>
        <end position="469"/>
    </location>
</feature>
<dbReference type="AlphaFoldDB" id="A0A507FBW6"/>
<dbReference type="InterPro" id="IPR003959">
    <property type="entry name" value="ATPase_AAA_core"/>
</dbReference>
<dbReference type="PROSITE" id="PS00674">
    <property type="entry name" value="AAA"/>
    <property type="match status" value="1"/>
</dbReference>
<name>A0A507FBW6_9FUNG</name>
<feature type="compositionally biased region" description="Basic and acidic residues" evidence="2">
    <location>
        <begin position="418"/>
        <end position="428"/>
    </location>
</feature>
<feature type="compositionally biased region" description="Polar residues" evidence="2">
    <location>
        <begin position="458"/>
        <end position="467"/>
    </location>
</feature>
<organism evidence="5 6">
    <name type="scientific">Chytriomyces confervae</name>
    <dbReference type="NCBI Taxonomy" id="246404"/>
    <lineage>
        <taxon>Eukaryota</taxon>
        <taxon>Fungi</taxon>
        <taxon>Fungi incertae sedis</taxon>
        <taxon>Chytridiomycota</taxon>
        <taxon>Chytridiomycota incertae sedis</taxon>
        <taxon>Chytridiomycetes</taxon>
        <taxon>Chytridiales</taxon>
        <taxon>Chytriomycetaceae</taxon>
        <taxon>Chytriomyces</taxon>
    </lineage>
</organism>
<gene>
    <name evidence="5" type="ORF">CcCBS67573_g05487</name>
</gene>
<feature type="region of interest" description="Disordered" evidence="2">
    <location>
        <begin position="699"/>
        <end position="780"/>
    </location>
</feature>
<evidence type="ECO:0000259" key="4">
    <source>
        <dbReference type="SMART" id="SM00382"/>
    </source>
</evidence>
<evidence type="ECO:0000313" key="6">
    <source>
        <dbReference type="Proteomes" id="UP000320333"/>
    </source>
</evidence>
<dbReference type="InterPro" id="IPR003593">
    <property type="entry name" value="AAA+_ATPase"/>
</dbReference>
<feature type="compositionally biased region" description="Basic and acidic residues" evidence="2">
    <location>
        <begin position="727"/>
        <end position="737"/>
    </location>
</feature>
<keyword evidence="3" id="KW-1133">Transmembrane helix</keyword>
<evidence type="ECO:0000313" key="5">
    <source>
        <dbReference type="EMBL" id="TPX73235.1"/>
    </source>
</evidence>
<accession>A0A507FBW6</accession>
<keyword evidence="3" id="KW-0812">Transmembrane</keyword>
<dbReference type="STRING" id="246404.A0A507FBW6"/>
<evidence type="ECO:0000256" key="2">
    <source>
        <dbReference type="SAM" id="MobiDB-lite"/>
    </source>
</evidence>
<dbReference type="InterPro" id="IPR050747">
    <property type="entry name" value="Mitochondrial_chaperone_BCS1"/>
</dbReference>
<feature type="compositionally biased region" description="Acidic residues" evidence="2">
    <location>
        <begin position="429"/>
        <end position="439"/>
    </location>
</feature>
<keyword evidence="6" id="KW-1185">Reference proteome</keyword>
<dbReference type="Pfam" id="PF00004">
    <property type="entry name" value="AAA"/>
    <property type="match status" value="2"/>
</dbReference>
<dbReference type="GO" id="GO:0016887">
    <property type="term" value="F:ATP hydrolysis activity"/>
    <property type="evidence" value="ECO:0007669"/>
    <property type="project" value="InterPro"/>
</dbReference>
<dbReference type="PANTHER" id="PTHR23070">
    <property type="entry name" value="BCS1 AAA-TYPE ATPASE"/>
    <property type="match status" value="1"/>
</dbReference>
<reference evidence="5 6" key="1">
    <citation type="journal article" date="2019" name="Sci. Rep.">
        <title>Comparative genomics of chytrid fungi reveal insights into the obligate biotrophic and pathogenic lifestyle of Synchytrium endobioticum.</title>
        <authorList>
            <person name="van de Vossenberg B.T.L.H."/>
            <person name="Warris S."/>
            <person name="Nguyen H.D.T."/>
            <person name="van Gent-Pelzer M.P.E."/>
            <person name="Joly D.L."/>
            <person name="van de Geest H.C."/>
            <person name="Bonants P.J.M."/>
            <person name="Smith D.S."/>
            <person name="Levesque C.A."/>
            <person name="van der Lee T.A.J."/>
        </authorList>
    </citation>
    <scope>NUCLEOTIDE SEQUENCE [LARGE SCALE GENOMIC DNA]</scope>
    <source>
        <strain evidence="5 6">CBS 675.73</strain>
    </source>
</reference>
<dbReference type="InterPro" id="IPR027417">
    <property type="entry name" value="P-loop_NTPase"/>
</dbReference>
<dbReference type="SMART" id="SM00382">
    <property type="entry name" value="AAA"/>
    <property type="match status" value="1"/>
</dbReference>
<dbReference type="InterPro" id="IPR003960">
    <property type="entry name" value="ATPase_AAA_CS"/>
</dbReference>
<evidence type="ECO:0000256" key="3">
    <source>
        <dbReference type="SAM" id="Phobius"/>
    </source>
</evidence>